<feature type="signal peptide" evidence="2">
    <location>
        <begin position="1"/>
        <end position="15"/>
    </location>
</feature>
<name>A0A7S0JH44_9EUKA</name>
<keyword evidence="1" id="KW-0175">Coiled coil</keyword>
<organism evidence="3">
    <name type="scientific">Calcidiscus leptoporus</name>
    <dbReference type="NCBI Taxonomy" id="127549"/>
    <lineage>
        <taxon>Eukaryota</taxon>
        <taxon>Haptista</taxon>
        <taxon>Haptophyta</taxon>
        <taxon>Prymnesiophyceae</taxon>
        <taxon>Coccolithales</taxon>
        <taxon>Calcidiscaceae</taxon>
        <taxon>Calcidiscus</taxon>
    </lineage>
</organism>
<reference evidence="3" key="1">
    <citation type="submission" date="2021-01" db="EMBL/GenBank/DDBJ databases">
        <authorList>
            <person name="Corre E."/>
            <person name="Pelletier E."/>
            <person name="Niang G."/>
            <person name="Scheremetjew M."/>
            <person name="Finn R."/>
            <person name="Kale V."/>
            <person name="Holt S."/>
            <person name="Cochrane G."/>
            <person name="Meng A."/>
            <person name="Brown T."/>
            <person name="Cohen L."/>
        </authorList>
    </citation>
    <scope>NUCLEOTIDE SEQUENCE</scope>
    <source>
        <strain evidence="3">RCC1130</strain>
    </source>
</reference>
<feature type="chain" id="PRO_5031184858" evidence="2">
    <location>
        <begin position="16"/>
        <end position="131"/>
    </location>
</feature>
<evidence type="ECO:0000256" key="2">
    <source>
        <dbReference type="SAM" id="SignalP"/>
    </source>
</evidence>
<proteinExistence type="predicted"/>
<sequence>MRVMLALCAVCGIVALDVKWTPNGEAPAPFSKKAREQMGIDPSSFAGGAQPVARGSTLRLGVGALVVMYVTHNWNAVLALQAFVLKLIEPLVKAIRSSKEQKQRALEAAQAEKARLARVNRLKAKSEGGEE</sequence>
<evidence type="ECO:0000256" key="1">
    <source>
        <dbReference type="SAM" id="Coils"/>
    </source>
</evidence>
<dbReference type="EMBL" id="HBER01053952">
    <property type="protein sequence ID" value="CAD8551658.1"/>
    <property type="molecule type" value="Transcribed_RNA"/>
</dbReference>
<gene>
    <name evidence="3" type="ORF">CLEP1334_LOCUS26948</name>
</gene>
<protein>
    <submittedName>
        <fullName evidence="3">Uncharacterized protein</fullName>
    </submittedName>
</protein>
<keyword evidence="2" id="KW-0732">Signal</keyword>
<feature type="coiled-coil region" evidence="1">
    <location>
        <begin position="92"/>
        <end position="119"/>
    </location>
</feature>
<dbReference type="AlphaFoldDB" id="A0A7S0JH44"/>
<accession>A0A7S0JH44</accession>
<evidence type="ECO:0000313" key="3">
    <source>
        <dbReference type="EMBL" id="CAD8551658.1"/>
    </source>
</evidence>